<evidence type="ECO:0000313" key="8">
    <source>
        <dbReference type="EMBL" id="PWK18768.1"/>
    </source>
</evidence>
<protein>
    <submittedName>
        <fullName evidence="8">Putative repeat protein (TIGR01451 family)/gliding motility-associated-like protein</fullName>
    </submittedName>
</protein>
<feature type="compositionally biased region" description="Low complexity" evidence="4">
    <location>
        <begin position="3125"/>
        <end position="3138"/>
    </location>
</feature>
<feature type="region of interest" description="Disordered" evidence="4">
    <location>
        <begin position="1606"/>
        <end position="1632"/>
    </location>
</feature>
<feature type="domain" description="DUF11" evidence="5">
    <location>
        <begin position="1402"/>
        <end position="1506"/>
    </location>
</feature>
<feature type="domain" description="Ig-like" evidence="7">
    <location>
        <begin position="1029"/>
        <end position="1107"/>
    </location>
</feature>
<feature type="compositionally biased region" description="Polar residues" evidence="4">
    <location>
        <begin position="4068"/>
        <end position="4082"/>
    </location>
</feature>
<dbReference type="InterPro" id="IPR051172">
    <property type="entry name" value="Chlamydia_OmcB"/>
</dbReference>
<feature type="domain" description="SD-repeat containing protein B" evidence="6">
    <location>
        <begin position="780"/>
        <end position="896"/>
    </location>
</feature>
<name>A0A316DMH9_9BACT</name>
<dbReference type="GO" id="GO:0005576">
    <property type="term" value="C:extracellular region"/>
    <property type="evidence" value="ECO:0007669"/>
    <property type="project" value="UniProtKB-SubCell"/>
</dbReference>
<evidence type="ECO:0000259" key="5">
    <source>
        <dbReference type="Pfam" id="PF01345"/>
    </source>
</evidence>
<dbReference type="Gene3D" id="2.60.40.10">
    <property type="entry name" value="Immunoglobulins"/>
    <property type="match status" value="9"/>
</dbReference>
<dbReference type="SUPFAM" id="SSF117074">
    <property type="entry name" value="Hypothetical protein PA1324"/>
    <property type="match status" value="4"/>
</dbReference>
<keyword evidence="3" id="KW-0732">Signal</keyword>
<keyword evidence="9" id="KW-1185">Reference proteome</keyword>
<evidence type="ECO:0000256" key="4">
    <source>
        <dbReference type="SAM" id="MobiDB-lite"/>
    </source>
</evidence>
<evidence type="ECO:0000259" key="6">
    <source>
        <dbReference type="Pfam" id="PF17210"/>
    </source>
</evidence>
<dbReference type="OrthoDB" id="1488158at2"/>
<comment type="subcellular location">
    <subcellularLocation>
        <location evidence="1">Secreted</location>
    </subcellularLocation>
</comment>
<feature type="domain" description="DUF11" evidence="5">
    <location>
        <begin position="2904"/>
        <end position="3013"/>
    </location>
</feature>
<feature type="domain" description="DUF11" evidence="5">
    <location>
        <begin position="3030"/>
        <end position="3139"/>
    </location>
</feature>
<dbReference type="InterPro" id="IPR033764">
    <property type="entry name" value="Sdr_B"/>
</dbReference>
<evidence type="ECO:0000256" key="2">
    <source>
        <dbReference type="ARBA" id="ARBA00022525"/>
    </source>
</evidence>
<feature type="domain" description="DUF11" evidence="5">
    <location>
        <begin position="1514"/>
        <end position="1623"/>
    </location>
</feature>
<dbReference type="Pfam" id="PF13585">
    <property type="entry name" value="CHU_C"/>
    <property type="match status" value="1"/>
</dbReference>
<dbReference type="Pfam" id="PF17210">
    <property type="entry name" value="SdrD_B"/>
    <property type="match status" value="4"/>
</dbReference>
<gene>
    <name evidence="8" type="ORF">LV89_04056</name>
</gene>
<feature type="domain" description="DUF11" evidence="5">
    <location>
        <begin position="202"/>
        <end position="318"/>
    </location>
</feature>
<keyword evidence="2" id="KW-0964">Secreted</keyword>
<reference evidence="8 9" key="1">
    <citation type="submission" date="2018-05" db="EMBL/GenBank/DDBJ databases">
        <title>Genomic Encyclopedia of Archaeal and Bacterial Type Strains, Phase II (KMG-II): from individual species to whole genera.</title>
        <authorList>
            <person name="Goeker M."/>
        </authorList>
    </citation>
    <scope>NUCLEOTIDE SEQUENCE [LARGE SCALE GENOMIC DNA]</scope>
    <source>
        <strain evidence="8 9">DSM 22214</strain>
    </source>
</reference>
<dbReference type="InterPro" id="IPR026341">
    <property type="entry name" value="T9SS_type_B"/>
</dbReference>
<feature type="domain" description="SD-repeat containing protein B" evidence="6">
    <location>
        <begin position="420"/>
        <end position="534"/>
    </location>
</feature>
<evidence type="ECO:0000259" key="7">
    <source>
        <dbReference type="Pfam" id="PF19081"/>
    </source>
</evidence>
<feature type="domain" description="DUF11" evidence="5">
    <location>
        <begin position="3660"/>
        <end position="3772"/>
    </location>
</feature>
<feature type="domain" description="SD-repeat containing protein B" evidence="6">
    <location>
        <begin position="540"/>
        <end position="655"/>
    </location>
</feature>
<feature type="domain" description="DUF11" evidence="5">
    <location>
        <begin position="3410"/>
        <end position="3520"/>
    </location>
</feature>
<proteinExistence type="predicted"/>
<dbReference type="InterPro" id="IPR047589">
    <property type="entry name" value="DUF11_rpt"/>
</dbReference>
<dbReference type="InterPro" id="IPR013783">
    <property type="entry name" value="Ig-like_fold"/>
</dbReference>
<feature type="region of interest" description="Disordered" evidence="4">
    <location>
        <begin position="4068"/>
        <end position="4092"/>
    </location>
</feature>
<sequence>MEGTSTFTDGASNQTNLTISLQSLPKKSAFLVAKDLFRKVKKLFVQEEISEPVVETVFIEESINTIQPQPNAVVESAIPAVVVKKKSQFSHTNYQLNIQQMNLFTYLRRAITSSEESLSGQFLEKFKNFLSVIVGTAPDNNAPLGSVKRDFSILSHLGGSQLLSSKLFNQQGMRTWMGVVFLTLFTAFGALSQAVSLTTNPDLSVKKTIDNQSPALGADVTYTIKVNNAGAAATGVELTDVLPVGVTLKSVNVSGVGTTSNSTVGGVTSIKWNIGNVSASADLTMTVVATVTSRGLSFNVAQITKENEVDYDSSPNNNDLNEDDQDAVCLSVADYFYKGDEFKIGLPAGYTNINWTVKVGTGAATAITASTPGVSLNAAKDTLTVSSITAYTEFAFTATNKNCPATGCCPAKFIPGPLGSIGDYVFNDINKDGIQNSGDTPVSGVKVYLYKADGVTKLDSTTTDVNGKYLFDSLYTDNYKVKFVLPAGNTFTTSKVGVDGTDSDAGTDGFTAVIPIDVEGTGKAKDNIEVDAGLIGNLGSIGDFVWRDDNSNGIQDAGEPGIEGVVVNLYKGTTFLTSTTTSATGKYNFGNLTSGAYQVEFIAPTQSKFTKANQGTDDTKDSDVGAAGKSQIINIDVTKATTDTLRNNPQIDAGIIPLGSIGDYVFNDNNGNGIQDAGDTPIAGLKVTLTDKNGVVISSYTTDVDGKYEFIVPAGQYIVVFDKPAGSTFSPTGAGTTATDSDAGTDGKSGIVTIDTTKPIGDPARNNTTIDAGLIPNKGTIGDFVWVDANGNNKQDAGETGVSGVTVELYDGTGTTKLQSTVTGTNGQYFFTDLASGAYKVKFILPSGKTFVTPNTGTSTEDSDAGVGGFSGVINIDVTKPLGDIGRNNLTIDAGIKADCNINAGTLATTTPNLCLPATGGVVLTATVATSPTVPTGYSVKYVLTQGTNLVIQQISNAPTFTVNATGSYTIHTLVFDGNSANGSYLDLSTVVLGTTKASDLASTISTKNLCAALDATGVKFNVNPISNAPIAVNETICAGTQVSLGGYRSKTNSSSKWYSSLTSTTPIKTDSILIVSPSFTTKYYVTNTDIGSTCESARTTITVTVNAKPSNPVAKSAISNDCSKNLETVNLADAITTIPTGSTIEWHVSNSVNSAIITNTTTVGAGTYYAFAKSTAGCYSSSVSVTVTINTCNCVNPATVSVVPLAVICGNTTTPVQLTATIGGGATSGKWTSTGTGTFDNANSLTAKFTPSAGDVANGTVEFTFTTNDPDGTDTKCNAAIAKTTLTIKAKPQAPYNLKCDTLVCLGESSKLFAVSPGNTVRWYSSLTSNTVLAVLSTESEMQAGFIPTAPNAEGVYTYYAEATTPDGCVSERSSISFRVKRCFTDLAVIKKVVDAPDAQSAPSYLLGQTVSYSIQALNIGTAKATDVKVEDILPAGATYVSSTPSGAYNNVTGVWSIGDLTAGSDKSILIQVTFNKVGNTVNTAKISGSNEDPTKLDNNTSTVTTPVIDIADLSLTKTVSKTEVNVGETVEYTITVLNSGPNTATNVEVKDKLPAGLTFVSSSTLTESAGILTGTVASIAKGASTNFTFKAKVTASGKIKNIAEVSKSDQKDPDSTPGNASTKPDEDDDDSVEINATLVCNLDKPTIACGCTQKSVCLGGSVTLTATGCENSTFVWSNGSLGASITVTPKTNQTYTVYCKKDDCKSESSNAVEVKVIVVDSPLLSAAPSKICAGESTTLTAKGCGGVIEWQTSPKQTGPQITVTPTVSTTYKAVCKEYECVSAEATVDVIVTPAPTAPTIVCSKGEICPGETITLTAINCNGQVKWSTGQETTTITVFPTTTTNYTATCSVNGCTSASSTPYVLTVKPIAVPTISTANTTICLGGSATLTADGCTGKITWYYGDKTLTGATVIVQPTTTTTYYATCSSTVCQSEKSSPLTVQVVNPTPPIVSSGTSTICSGSSVELTATGCEGGVVTWSDGQKGSVITVKPLVSTSYTAVCSIGTCVSEASIKRNITVTDFAKPTITADKLTICAGQSIILTANGCNGTVKWSDGVTGSPRTITPAADVKYTATCESTTCKSDKSNELSVKVNTAGPAPVVSCAKTEICAGESVTLTAAGCEGGTVKWSDNSTGTSITVKPSVTTTYTATCVTNTCESVKSNETTIKVNPAVVLNLTASASNDKICSGTEVTLTLAGCSAGTVTWTGGLTGASVKVKPTETTTYTATCTGVACAKDASASVKVTVLPGATAPNITPTNTQICAGSEVTLTANNCNGTLLWSNGATTATITVKPSVTTIYSVQCKVDGCGEAKTSEPVTVKVGTPDAPTVVSTPPSVCAGGSVVLTATGCTSGTVVWSNGKTGVSISETVNATTTYSAVCKLGTCNSPESNKVTVTVIVPSVPTISCATSTICAGSSVTLVASGCEGTVKWSDGQTGTIITTAPTKTVDYTATCTIGTCTSAPSSVATVNVGNPPAPHITCNATSICQGIQITLTASGCDGTVIWNDGQVGNVITAKPNATTKYTAICKLDKCESGKSNEVTVTVGAGLSTPKTKNLTNVCPFLTVDLASGVTSGLSAGGIFEYHTGVLPSSPLVTNPNPNAVGTGTYYVFEKTASGCYSAPGVINTYINTDCTPKDCAKTPCTVSAGADATICAEKVYKLSGTFGGAATSVTWTTTGTGTFDNPLLPTATYRSSLADVLAGTVKLIITTNDPDGSGSCKSTADTMVLTMQGVKFKPLVSVKGNLTTCGTDTVTLTATAGNYGYKWFKVGSTTEIASTRSITVSSSGSYYFKLVDANKCCSIESDTATVNYLTAPSAPVANSVKIDRGTTVDLSKLVVSNTPTGATLVFKTGASAGSTNIANPSAVGAGIYYACYKSAQGCFSTATKITVENKTDVSSPTDSDIEIVVTTENNIALDSTVKVTIKVTNKGPATAKGVSVSAPIPAGLTFVSQTGGLVRNGNLLSGSIDSLISGGVKTYTWIGKISGTTTSVTVGATGGSNNPDPNPNNNNGSNPGGSSTVTVPSPTSADLVVTITTDKVNYAVGDTVTTTITVRNLGPATAKNVTVSSTIPDKLTYVSQTGGLTKAGSVLTGKLDSLVKNDVKVYIYKSVLNGAGPVVIGGTGTSNNPDPNPNNNNGTGTGGSVTINPTLPSGADVIVTVTTDKSNYSIGDIVTTTITVKNLGPQTAKGINVSSTLPSILEYIGQTGGLAKAGSVLSASIDSLVKDGVKVYTYTAKVTGNGTATITASSTSTTTDPNPTNNSGSGAGGATIVVGSTPQTGADVVITITTDKASYAKGETITTTITVTNLGPQTAKGINIASVIPGTFTYVSQTGGLVKNGSLLTATLDSLIKGDVKVYTYTATLNTDVETTIAAGGTSITADPNPGNNNGSGAGKTIINVGKTNSTVADVAVVMTSDKTTAKVGENVNFLLTLTNNGPATAKQVVLTNSIPTGMTFVSSSTGQTLTSGAVIVSLDSLEKGQTKTYAYVAKMNVKSNVTNTVSVSSLLDNVGPNNFSFVTINGDTTTVVTPPAGTGKLDLALAFTADKQLTALNDEVTFTLTVKNNGPAIATNVVVDNLLPKHLSFVSGDPAKNGDTLRVAIISMPVGSSQVFTYKAKVSKDTIIYNTAKITKITPTDSVLTNNVATVVLVPASDTTYADLGVLITANKATYKKGENVTYTVTLTNNGAGKAKDVKLCNPLPSGLTFVSGTGVVKAGDSLTIAVDTISKGRTRTFTYTATPSKAGTFTNTVKICNTSKVDLITTNNSSTSTITVSDTSVAVDCKLGLAMAVIDTAKVSEGVYNVTYRLIAKNFCNDTLRNVTLTSNLANTFKTPVTCEIVGKPNTGVSTNLIVNDAFSKTDSSLVKVGSFMLPGASDTVKYVVRVTLNGNKGPFYSQATVTGKKPDNTVLTAKSSDGSNVNGTPSRTVLRFDLPNTRIGVAKEVVVTALKNDSTTFWTVPYRIRIVNMGANNITKLSVKDSLDAVFTAKGAVLVGTPILIATPGLKANPNYTGKGTNTDLLLPEESTLLKGDTAIIDLTVRVNTAASTDPENIFNNVAVGTATGTDNATYKDISTNGNNPDTNGDKDPSNDNVATPVQLKNVNNSEVSIGLALAAVTDTIPLADSTYNVTLVMTAKNYGKVNLAKVQLCTNIENSIGKQVESWKLVGTPRVVRGNAIISSSFNGKADSTLTKTDSTFLAVGDSIVVAYMVNIKRPVNDTIFTQGIAKAVSAVDGTKSTSDISVNGINPDLNGDGKPDEAAPTPIIFKGEVILSELFIPEGFSPNGDGVNDKFVIQGVNKDTEKVELIIFNRWGGVVYASQDYKNDWAGASNQGVKVVGDGQGLPDGTYFYSVTRSNRATGEKIDVTPKVRYMTISR</sequence>
<dbReference type="NCBIfam" id="TIGR04131">
    <property type="entry name" value="Bac_Flav_CTERM"/>
    <property type="match status" value="1"/>
</dbReference>
<dbReference type="RefSeq" id="WP_109744720.1">
    <property type="nucleotide sequence ID" value="NZ_QGGO01000029.1"/>
</dbReference>
<dbReference type="NCBIfam" id="TIGR01451">
    <property type="entry name" value="B_ant_repeat"/>
    <property type="match status" value="10"/>
</dbReference>
<dbReference type="EMBL" id="QGGO01000029">
    <property type="protein sequence ID" value="PWK18768.1"/>
    <property type="molecule type" value="Genomic_DNA"/>
</dbReference>
<feature type="region of interest" description="Disordered" evidence="4">
    <location>
        <begin position="2993"/>
        <end position="3025"/>
    </location>
</feature>
<evidence type="ECO:0000256" key="1">
    <source>
        <dbReference type="ARBA" id="ARBA00004613"/>
    </source>
</evidence>
<dbReference type="InterPro" id="IPR001434">
    <property type="entry name" value="OmcB-like_DUF11"/>
</dbReference>
<comment type="caution">
    <text evidence="8">The sequence shown here is derived from an EMBL/GenBank/DDBJ whole genome shotgun (WGS) entry which is preliminary data.</text>
</comment>
<feature type="compositionally biased region" description="Low complexity" evidence="4">
    <location>
        <begin position="3245"/>
        <end position="3264"/>
    </location>
</feature>
<dbReference type="PANTHER" id="PTHR34819">
    <property type="entry name" value="LARGE CYSTEINE-RICH PERIPLASMIC PROTEIN OMCB"/>
    <property type="match status" value="1"/>
</dbReference>
<organism evidence="8 9">
    <name type="scientific">Arcicella aurantiaca</name>
    <dbReference type="NCBI Taxonomy" id="591202"/>
    <lineage>
        <taxon>Bacteria</taxon>
        <taxon>Pseudomonadati</taxon>
        <taxon>Bacteroidota</taxon>
        <taxon>Cytophagia</taxon>
        <taxon>Cytophagales</taxon>
        <taxon>Flectobacillaceae</taxon>
        <taxon>Arcicella</taxon>
    </lineage>
</organism>
<dbReference type="InterPro" id="IPR044023">
    <property type="entry name" value="Ig_7"/>
</dbReference>
<dbReference type="Pfam" id="PF01345">
    <property type="entry name" value="DUF11"/>
    <property type="match status" value="10"/>
</dbReference>
<evidence type="ECO:0000256" key="3">
    <source>
        <dbReference type="ARBA" id="ARBA00022729"/>
    </source>
</evidence>
<accession>A0A316DMH9</accession>
<dbReference type="PANTHER" id="PTHR34819:SF3">
    <property type="entry name" value="CELL SURFACE PROTEIN"/>
    <property type="match status" value="1"/>
</dbReference>
<feature type="domain" description="DUF11" evidence="5">
    <location>
        <begin position="3283"/>
        <end position="3392"/>
    </location>
</feature>
<feature type="domain" description="SD-repeat containing protein B" evidence="6">
    <location>
        <begin position="660"/>
        <end position="774"/>
    </location>
</feature>
<feature type="region of interest" description="Disordered" evidence="4">
    <location>
        <begin position="3122"/>
        <end position="3144"/>
    </location>
</feature>
<dbReference type="Proteomes" id="UP000245489">
    <property type="component" value="Unassembled WGS sequence"/>
</dbReference>
<feature type="domain" description="DUF11" evidence="5">
    <location>
        <begin position="3539"/>
        <end position="3649"/>
    </location>
</feature>
<feature type="region of interest" description="Disordered" evidence="4">
    <location>
        <begin position="3245"/>
        <end position="3267"/>
    </location>
</feature>
<feature type="domain" description="DUF11" evidence="5">
    <location>
        <begin position="3156"/>
        <end position="3265"/>
    </location>
</feature>
<dbReference type="Pfam" id="PF19081">
    <property type="entry name" value="Ig_7"/>
    <property type="match status" value="1"/>
</dbReference>
<evidence type="ECO:0000313" key="9">
    <source>
        <dbReference type="Proteomes" id="UP000245489"/>
    </source>
</evidence>